<evidence type="ECO:0000256" key="6">
    <source>
        <dbReference type="ARBA" id="ARBA00022776"/>
    </source>
</evidence>
<evidence type="ECO:0000256" key="3">
    <source>
        <dbReference type="ARBA" id="ARBA00022490"/>
    </source>
</evidence>
<dbReference type="GO" id="GO:0005829">
    <property type="term" value="C:cytosol"/>
    <property type="evidence" value="ECO:0007669"/>
    <property type="project" value="TreeGrafter"/>
</dbReference>
<dbReference type="PANTHER" id="PTHR31570">
    <property type="entry name" value="HAUS AUGMIN-LIKE COMPLEX SUBUNIT 1"/>
    <property type="match status" value="1"/>
</dbReference>
<sequence length="280" mass="31686">MSAKAGEFKSGLDSWEDLGSWLKMLYAPSLPPLYNKTAEMQQRLSSLRRIGLIVKESCEIVERVQTEATAEYGALSDRLTAILQPVGLLPTDLPTTAMELSELSQIATTLSLPNMHIESFESAVAMQTILGHGRRETLDLLKDQIRRTERQVRGSQERQRRLRRLLSERVADAALEEQKTREWLRNARIVEGKVAEYRARLAEPSGEGVLEYKQMKELDGRVNELRREVEEKQRVCSGYSALPPDIQLAYVKLEEAKQTLDQLRVDCENAVAAAFATNSR</sequence>
<feature type="coiled-coil region" evidence="10">
    <location>
        <begin position="138"/>
        <end position="165"/>
    </location>
</feature>
<accession>A0A9W8KWR1</accession>
<comment type="subcellular location">
    <subcellularLocation>
        <location evidence="1">Cytoplasm</location>
        <location evidence="1">Cytoskeleton</location>
        <location evidence="1">Spindle</location>
    </subcellularLocation>
</comment>
<dbReference type="EMBL" id="JANBTW010000070">
    <property type="protein sequence ID" value="KAJ2673238.1"/>
    <property type="molecule type" value="Genomic_DNA"/>
</dbReference>
<dbReference type="GO" id="GO:0051225">
    <property type="term" value="P:spindle assembly"/>
    <property type="evidence" value="ECO:0007669"/>
    <property type="project" value="InterPro"/>
</dbReference>
<comment type="similarity">
    <text evidence="2">Belongs to the HAUS1 family.</text>
</comment>
<dbReference type="Proteomes" id="UP001151518">
    <property type="component" value="Unassembled WGS sequence"/>
</dbReference>
<keyword evidence="7 10" id="KW-0175">Coiled coil</keyword>
<evidence type="ECO:0000256" key="5">
    <source>
        <dbReference type="ARBA" id="ARBA00022701"/>
    </source>
</evidence>
<evidence type="ECO:0000256" key="7">
    <source>
        <dbReference type="ARBA" id="ARBA00023054"/>
    </source>
</evidence>
<keyword evidence="4" id="KW-0132">Cell division</keyword>
<proteinExistence type="inferred from homology"/>
<evidence type="ECO:0000313" key="11">
    <source>
        <dbReference type="EMBL" id="KAJ2673238.1"/>
    </source>
</evidence>
<keyword evidence="9" id="KW-0131">Cell cycle</keyword>
<dbReference type="PANTHER" id="PTHR31570:SF1">
    <property type="entry name" value="HAUS AUGMIN-LIKE COMPLEX SUBUNIT 1"/>
    <property type="match status" value="1"/>
</dbReference>
<dbReference type="OrthoDB" id="5372507at2759"/>
<evidence type="ECO:0000256" key="9">
    <source>
        <dbReference type="ARBA" id="ARBA00023306"/>
    </source>
</evidence>
<keyword evidence="5" id="KW-0493">Microtubule</keyword>
<organism evidence="11 12">
    <name type="scientific">Coemansia spiralis</name>
    <dbReference type="NCBI Taxonomy" id="417178"/>
    <lineage>
        <taxon>Eukaryota</taxon>
        <taxon>Fungi</taxon>
        <taxon>Fungi incertae sedis</taxon>
        <taxon>Zoopagomycota</taxon>
        <taxon>Kickxellomycotina</taxon>
        <taxon>Kickxellomycetes</taxon>
        <taxon>Kickxellales</taxon>
        <taxon>Kickxellaceae</taxon>
        <taxon>Coemansia</taxon>
    </lineage>
</organism>
<keyword evidence="6" id="KW-0498">Mitosis</keyword>
<protein>
    <submittedName>
        <fullName evidence="11">Uncharacterized protein</fullName>
    </submittedName>
</protein>
<evidence type="ECO:0000256" key="1">
    <source>
        <dbReference type="ARBA" id="ARBA00004186"/>
    </source>
</evidence>
<keyword evidence="3" id="KW-0963">Cytoplasm</keyword>
<feature type="coiled-coil region" evidence="10">
    <location>
        <begin position="215"/>
        <end position="273"/>
    </location>
</feature>
<comment type="caution">
    <text evidence="11">The sequence shown here is derived from an EMBL/GenBank/DDBJ whole genome shotgun (WGS) entry which is preliminary data.</text>
</comment>
<name>A0A9W8KWR1_9FUNG</name>
<gene>
    <name evidence="11" type="ORF">GGI25_004757</name>
</gene>
<dbReference type="InterPro" id="IPR026243">
    <property type="entry name" value="HAUS1"/>
</dbReference>
<evidence type="ECO:0000256" key="8">
    <source>
        <dbReference type="ARBA" id="ARBA00023212"/>
    </source>
</evidence>
<evidence type="ECO:0000256" key="4">
    <source>
        <dbReference type="ARBA" id="ARBA00022618"/>
    </source>
</evidence>
<dbReference type="GO" id="GO:0005874">
    <property type="term" value="C:microtubule"/>
    <property type="evidence" value="ECO:0007669"/>
    <property type="project" value="UniProtKB-KW"/>
</dbReference>
<evidence type="ECO:0000256" key="2">
    <source>
        <dbReference type="ARBA" id="ARBA00005479"/>
    </source>
</evidence>
<dbReference type="Pfam" id="PF25762">
    <property type="entry name" value="HAUS1"/>
    <property type="match status" value="1"/>
</dbReference>
<evidence type="ECO:0000313" key="12">
    <source>
        <dbReference type="Proteomes" id="UP001151518"/>
    </source>
</evidence>
<dbReference type="GO" id="GO:0070652">
    <property type="term" value="C:HAUS complex"/>
    <property type="evidence" value="ECO:0007669"/>
    <property type="project" value="InterPro"/>
</dbReference>
<dbReference type="GO" id="GO:0005819">
    <property type="term" value="C:spindle"/>
    <property type="evidence" value="ECO:0007669"/>
    <property type="project" value="UniProtKB-SubCell"/>
</dbReference>
<dbReference type="AlphaFoldDB" id="A0A9W8KWR1"/>
<reference evidence="11" key="1">
    <citation type="submission" date="2022-07" db="EMBL/GenBank/DDBJ databases">
        <title>Phylogenomic reconstructions and comparative analyses of Kickxellomycotina fungi.</title>
        <authorList>
            <person name="Reynolds N.K."/>
            <person name="Stajich J.E."/>
            <person name="Barry K."/>
            <person name="Grigoriev I.V."/>
            <person name="Crous P."/>
            <person name="Smith M.E."/>
        </authorList>
    </citation>
    <scope>NUCLEOTIDE SEQUENCE</scope>
    <source>
        <strain evidence="11">NRRL 3115</strain>
    </source>
</reference>
<keyword evidence="8" id="KW-0206">Cytoskeleton</keyword>
<dbReference type="GO" id="GO:0051301">
    <property type="term" value="P:cell division"/>
    <property type="evidence" value="ECO:0007669"/>
    <property type="project" value="UniProtKB-KW"/>
</dbReference>
<evidence type="ECO:0000256" key="10">
    <source>
        <dbReference type="SAM" id="Coils"/>
    </source>
</evidence>